<reference evidence="3 4" key="1">
    <citation type="submission" date="2018-06" db="EMBL/GenBank/DDBJ databases">
        <title>Actinomadura craniellae sp. nov. isolated from marine sponge Craniella sp.</title>
        <authorList>
            <person name="Li L."/>
            <person name="Xu Q.H."/>
            <person name="Lin H.W."/>
            <person name="Lu Y.H."/>
        </authorList>
    </citation>
    <scope>NUCLEOTIDE SEQUENCE [LARGE SCALE GENOMIC DNA]</scope>
    <source>
        <strain evidence="3 4">LHW63021</strain>
    </source>
</reference>
<dbReference type="PANTHER" id="PTHR35526:SF3">
    <property type="entry name" value="ANTI-SIGMA-F FACTOR RSBW"/>
    <property type="match status" value="1"/>
</dbReference>
<dbReference type="SUPFAM" id="SSF55874">
    <property type="entry name" value="ATPase domain of HSP90 chaperone/DNA topoisomerase II/histidine kinase"/>
    <property type="match status" value="1"/>
</dbReference>
<keyword evidence="4" id="KW-1185">Reference proteome</keyword>
<gene>
    <name evidence="3" type="ORF">DPM19_09315</name>
</gene>
<keyword evidence="1" id="KW-0808">Transferase</keyword>
<dbReference type="GO" id="GO:0004674">
    <property type="term" value="F:protein serine/threonine kinase activity"/>
    <property type="evidence" value="ECO:0007669"/>
    <property type="project" value="UniProtKB-KW"/>
</dbReference>
<comment type="caution">
    <text evidence="3">The sequence shown here is derived from an EMBL/GenBank/DDBJ whole genome shotgun (WGS) entry which is preliminary data.</text>
</comment>
<dbReference type="OrthoDB" id="3534907at2"/>
<organism evidence="3 4">
    <name type="scientific">Actinomadura craniellae</name>
    <dbReference type="NCBI Taxonomy" id="2231787"/>
    <lineage>
        <taxon>Bacteria</taxon>
        <taxon>Bacillati</taxon>
        <taxon>Actinomycetota</taxon>
        <taxon>Actinomycetes</taxon>
        <taxon>Streptosporangiales</taxon>
        <taxon>Thermomonosporaceae</taxon>
        <taxon>Actinomadura</taxon>
    </lineage>
</organism>
<evidence type="ECO:0000313" key="4">
    <source>
        <dbReference type="Proteomes" id="UP000251891"/>
    </source>
</evidence>
<sequence>MIAPNPRAARAARLLVRAALSDWSLPHLVEDATLVATELVSNAIRSAEAISLEVSLEAGSVRVEVFDTSRELPKKGEGRLLDEHGKGLLLVEALAADWGYRLVRGGKVVWARCGPASS</sequence>
<dbReference type="Gene3D" id="3.30.565.10">
    <property type="entry name" value="Histidine kinase-like ATPase, C-terminal domain"/>
    <property type="match status" value="1"/>
</dbReference>
<name>A0A365HAC9_9ACTN</name>
<dbReference type="Proteomes" id="UP000251891">
    <property type="component" value="Unassembled WGS sequence"/>
</dbReference>
<feature type="domain" description="Histidine kinase/HSP90-like ATPase" evidence="2">
    <location>
        <begin position="3"/>
        <end position="112"/>
    </location>
</feature>
<keyword evidence="3" id="KW-0067">ATP-binding</keyword>
<dbReference type="InterPro" id="IPR036890">
    <property type="entry name" value="HATPase_C_sf"/>
</dbReference>
<dbReference type="Pfam" id="PF13581">
    <property type="entry name" value="HATPase_c_2"/>
    <property type="match status" value="1"/>
</dbReference>
<dbReference type="CDD" id="cd16936">
    <property type="entry name" value="HATPase_RsbW-like"/>
    <property type="match status" value="1"/>
</dbReference>
<dbReference type="InterPro" id="IPR003594">
    <property type="entry name" value="HATPase_dom"/>
</dbReference>
<dbReference type="GO" id="GO:0005524">
    <property type="term" value="F:ATP binding"/>
    <property type="evidence" value="ECO:0007669"/>
    <property type="project" value="UniProtKB-KW"/>
</dbReference>
<dbReference type="AlphaFoldDB" id="A0A365HAC9"/>
<keyword evidence="1" id="KW-0723">Serine/threonine-protein kinase</keyword>
<dbReference type="InterPro" id="IPR050267">
    <property type="entry name" value="Anti-sigma-factor_SerPK"/>
</dbReference>
<proteinExistence type="predicted"/>
<protein>
    <submittedName>
        <fullName evidence="3">ATP-binding protein</fullName>
    </submittedName>
</protein>
<dbReference type="EMBL" id="QLYX01000003">
    <property type="protein sequence ID" value="RAY16041.1"/>
    <property type="molecule type" value="Genomic_DNA"/>
</dbReference>
<keyword evidence="1" id="KW-0418">Kinase</keyword>
<accession>A0A365HAC9</accession>
<evidence type="ECO:0000259" key="2">
    <source>
        <dbReference type="Pfam" id="PF13581"/>
    </source>
</evidence>
<dbReference type="PANTHER" id="PTHR35526">
    <property type="entry name" value="ANTI-SIGMA-F FACTOR RSBW-RELATED"/>
    <property type="match status" value="1"/>
</dbReference>
<evidence type="ECO:0000313" key="3">
    <source>
        <dbReference type="EMBL" id="RAY16041.1"/>
    </source>
</evidence>
<evidence type="ECO:0000256" key="1">
    <source>
        <dbReference type="ARBA" id="ARBA00022527"/>
    </source>
</evidence>
<keyword evidence="3" id="KW-0547">Nucleotide-binding</keyword>